<sequence length="159" mass="17181">MPDALPPEFQAIIAAPFGKLGVRCSEAAVTGIDFLSLDALLQAPASPLAERCVEQLVRWFVDPDVRFDFPLKPHGTAHQNKVWRAMLAIPRGQVRTYGDLAAEIGSAPRAVGQACGSNPLPIVIPCHRVVGKAGLGGFMHRADDGALNIKSWLLQHEQR</sequence>
<dbReference type="KEGG" id="fam:OYT1_ch2566"/>
<evidence type="ECO:0000313" key="10">
    <source>
        <dbReference type="EMBL" id="BBE52078.1"/>
    </source>
</evidence>
<reference evidence="10 11" key="1">
    <citation type="submission" date="2018-06" db="EMBL/GenBank/DDBJ databases">
        <title>OYT1 Genome Sequencing.</title>
        <authorList>
            <person name="Kato S."/>
            <person name="Itoh T."/>
            <person name="Ohkuma M."/>
        </authorList>
    </citation>
    <scope>NUCLEOTIDE SEQUENCE [LARGE SCALE GENOMIC DNA]</scope>
    <source>
        <strain evidence="10 11">OYT1</strain>
    </source>
</reference>
<accession>A0A2Z6GET0</accession>
<dbReference type="CDD" id="cd06445">
    <property type="entry name" value="ATase"/>
    <property type="match status" value="1"/>
</dbReference>
<feature type="domain" description="Methylated-DNA-[protein]-cysteine S-methyltransferase DNA binding" evidence="9">
    <location>
        <begin position="78"/>
        <end position="158"/>
    </location>
</feature>
<dbReference type="EMBL" id="AP018738">
    <property type="protein sequence ID" value="BBE52078.1"/>
    <property type="molecule type" value="Genomic_DNA"/>
</dbReference>
<evidence type="ECO:0000256" key="7">
    <source>
        <dbReference type="ARBA" id="ARBA00023204"/>
    </source>
</evidence>
<keyword evidence="4 10" id="KW-0489">Methyltransferase</keyword>
<dbReference type="Gene3D" id="1.10.10.10">
    <property type="entry name" value="Winged helix-like DNA-binding domain superfamily/Winged helix DNA-binding domain"/>
    <property type="match status" value="1"/>
</dbReference>
<evidence type="ECO:0000256" key="5">
    <source>
        <dbReference type="ARBA" id="ARBA00022679"/>
    </source>
</evidence>
<comment type="catalytic activity">
    <reaction evidence="1">
        <text>a 4-O-methyl-thymidine in DNA + L-cysteinyl-[protein] = a thymidine in DNA + S-methyl-L-cysteinyl-[protein]</text>
        <dbReference type="Rhea" id="RHEA:53428"/>
        <dbReference type="Rhea" id="RHEA-COMP:10131"/>
        <dbReference type="Rhea" id="RHEA-COMP:10132"/>
        <dbReference type="Rhea" id="RHEA-COMP:13555"/>
        <dbReference type="Rhea" id="RHEA-COMP:13556"/>
        <dbReference type="ChEBI" id="CHEBI:29950"/>
        <dbReference type="ChEBI" id="CHEBI:82612"/>
        <dbReference type="ChEBI" id="CHEBI:137386"/>
        <dbReference type="ChEBI" id="CHEBI:137387"/>
        <dbReference type="EC" id="2.1.1.63"/>
    </reaction>
</comment>
<dbReference type="InterPro" id="IPR036388">
    <property type="entry name" value="WH-like_DNA-bd_sf"/>
</dbReference>
<dbReference type="STRING" id="1188319.OYT1_01301"/>
<dbReference type="GO" id="GO:0003908">
    <property type="term" value="F:methylated-DNA-[protein]-cysteine S-methyltransferase activity"/>
    <property type="evidence" value="ECO:0007669"/>
    <property type="project" value="UniProtKB-EC"/>
</dbReference>
<proteinExistence type="inferred from homology"/>
<dbReference type="PANTHER" id="PTHR10815:SF13">
    <property type="entry name" value="METHYLATED-DNA--PROTEIN-CYSTEINE METHYLTRANSFERASE"/>
    <property type="match status" value="1"/>
</dbReference>
<dbReference type="AlphaFoldDB" id="A0A2Z6GET0"/>
<organism evidence="10 11">
    <name type="scientific">Ferriphaselus amnicola</name>
    <dbReference type="NCBI Taxonomy" id="1188319"/>
    <lineage>
        <taxon>Bacteria</taxon>
        <taxon>Pseudomonadati</taxon>
        <taxon>Pseudomonadota</taxon>
        <taxon>Betaproteobacteria</taxon>
        <taxon>Nitrosomonadales</taxon>
        <taxon>Gallionellaceae</taxon>
        <taxon>Ferriphaselus</taxon>
    </lineage>
</organism>
<dbReference type="NCBIfam" id="TIGR00589">
    <property type="entry name" value="ogt"/>
    <property type="match status" value="1"/>
</dbReference>
<evidence type="ECO:0000256" key="3">
    <source>
        <dbReference type="ARBA" id="ARBA00011918"/>
    </source>
</evidence>
<dbReference type="PROSITE" id="PS00374">
    <property type="entry name" value="MGMT"/>
    <property type="match status" value="1"/>
</dbReference>
<evidence type="ECO:0000256" key="8">
    <source>
        <dbReference type="ARBA" id="ARBA00049348"/>
    </source>
</evidence>
<dbReference type="RefSeq" id="WP_172588561.1">
    <property type="nucleotide sequence ID" value="NZ_AP018738.1"/>
</dbReference>
<dbReference type="Pfam" id="PF01035">
    <property type="entry name" value="DNA_binding_1"/>
    <property type="match status" value="1"/>
</dbReference>
<dbReference type="GO" id="GO:0032259">
    <property type="term" value="P:methylation"/>
    <property type="evidence" value="ECO:0007669"/>
    <property type="project" value="UniProtKB-KW"/>
</dbReference>
<dbReference type="InterPro" id="IPR036631">
    <property type="entry name" value="MGMT_N_sf"/>
</dbReference>
<dbReference type="FunFam" id="1.10.10.10:FF:000214">
    <property type="entry name" value="Methylated-DNA--protein-cysteine methyltransferase"/>
    <property type="match status" value="1"/>
</dbReference>
<dbReference type="Proteomes" id="UP000033070">
    <property type="component" value="Chromosome"/>
</dbReference>
<dbReference type="SUPFAM" id="SSF53155">
    <property type="entry name" value="Methylated DNA-protein cysteine methyltransferase domain"/>
    <property type="match status" value="1"/>
</dbReference>
<dbReference type="InterPro" id="IPR036217">
    <property type="entry name" value="MethylDNA_cys_MeTrfase_DNAb"/>
</dbReference>
<keyword evidence="6" id="KW-0227">DNA damage</keyword>
<evidence type="ECO:0000256" key="6">
    <source>
        <dbReference type="ARBA" id="ARBA00022763"/>
    </source>
</evidence>
<keyword evidence="11" id="KW-1185">Reference proteome</keyword>
<evidence type="ECO:0000256" key="2">
    <source>
        <dbReference type="ARBA" id="ARBA00008711"/>
    </source>
</evidence>
<evidence type="ECO:0000259" key="9">
    <source>
        <dbReference type="Pfam" id="PF01035"/>
    </source>
</evidence>
<evidence type="ECO:0000256" key="1">
    <source>
        <dbReference type="ARBA" id="ARBA00001286"/>
    </source>
</evidence>
<gene>
    <name evidence="10" type="ORF">OYT1_ch2566</name>
</gene>
<dbReference type="InterPro" id="IPR001497">
    <property type="entry name" value="MethylDNA_cys_MeTrfase_AS"/>
</dbReference>
<dbReference type="PANTHER" id="PTHR10815">
    <property type="entry name" value="METHYLATED-DNA--PROTEIN-CYSTEINE METHYLTRANSFERASE"/>
    <property type="match status" value="1"/>
</dbReference>
<dbReference type="SUPFAM" id="SSF46767">
    <property type="entry name" value="Methylated DNA-protein cysteine methyltransferase, C-terminal domain"/>
    <property type="match status" value="1"/>
</dbReference>
<dbReference type="GO" id="GO:0006281">
    <property type="term" value="P:DNA repair"/>
    <property type="evidence" value="ECO:0007669"/>
    <property type="project" value="UniProtKB-KW"/>
</dbReference>
<comment type="similarity">
    <text evidence="2">Belongs to the MGMT family.</text>
</comment>
<evidence type="ECO:0000256" key="4">
    <source>
        <dbReference type="ARBA" id="ARBA00022603"/>
    </source>
</evidence>
<keyword evidence="7" id="KW-0234">DNA repair</keyword>
<comment type="catalytic activity">
    <reaction evidence="8">
        <text>a 6-O-methyl-2'-deoxyguanosine in DNA + L-cysteinyl-[protein] = S-methyl-L-cysteinyl-[protein] + a 2'-deoxyguanosine in DNA</text>
        <dbReference type="Rhea" id="RHEA:24000"/>
        <dbReference type="Rhea" id="RHEA-COMP:10131"/>
        <dbReference type="Rhea" id="RHEA-COMP:10132"/>
        <dbReference type="Rhea" id="RHEA-COMP:11367"/>
        <dbReference type="Rhea" id="RHEA-COMP:11368"/>
        <dbReference type="ChEBI" id="CHEBI:29950"/>
        <dbReference type="ChEBI" id="CHEBI:82612"/>
        <dbReference type="ChEBI" id="CHEBI:85445"/>
        <dbReference type="ChEBI" id="CHEBI:85448"/>
        <dbReference type="EC" id="2.1.1.63"/>
    </reaction>
</comment>
<name>A0A2Z6GET0_9PROT</name>
<keyword evidence="5 10" id="KW-0808">Transferase</keyword>
<dbReference type="InterPro" id="IPR014048">
    <property type="entry name" value="MethylDNA_cys_MeTrfase_DNA-bd"/>
</dbReference>
<dbReference type="EC" id="2.1.1.63" evidence="3"/>
<protein>
    <recommendedName>
        <fullName evidence="3">methylated-DNA--[protein]-cysteine S-methyltransferase</fullName>
        <ecNumber evidence="3">2.1.1.63</ecNumber>
    </recommendedName>
</protein>
<evidence type="ECO:0000313" key="11">
    <source>
        <dbReference type="Proteomes" id="UP000033070"/>
    </source>
</evidence>